<evidence type="ECO:0000313" key="2">
    <source>
        <dbReference type="EMBL" id="CAH2259176.1"/>
    </source>
</evidence>
<name>A0A8S4SDE9_9NEOP</name>
<reference evidence="2" key="1">
    <citation type="submission" date="2022-03" db="EMBL/GenBank/DDBJ databases">
        <authorList>
            <person name="Lindestad O."/>
        </authorList>
    </citation>
    <scope>NUCLEOTIDE SEQUENCE</scope>
</reference>
<evidence type="ECO:0000313" key="3">
    <source>
        <dbReference type="Proteomes" id="UP000838756"/>
    </source>
</evidence>
<dbReference type="OrthoDB" id="412981at2759"/>
<dbReference type="AlphaFoldDB" id="A0A8S4SDE9"/>
<comment type="caution">
    <text evidence="2">The sequence shown here is derived from an EMBL/GenBank/DDBJ whole genome shotgun (WGS) entry which is preliminary data.</text>
</comment>
<dbReference type="EMBL" id="CAKXAJ010026152">
    <property type="protein sequence ID" value="CAH2259176.1"/>
    <property type="molecule type" value="Genomic_DNA"/>
</dbReference>
<sequence>MLTYAVPAWYALASEPNKKTLRAQQAIPLRKLANAPRYVRNSTIKRDLRIDLDDFIARLAQAMFSRADVSEHPQFQNITPWHSRPPEPKGPSSDFPPCPCGRVRRHLVA</sequence>
<keyword evidence="3" id="KW-1185">Reference proteome</keyword>
<proteinExistence type="predicted"/>
<evidence type="ECO:0000256" key="1">
    <source>
        <dbReference type="SAM" id="MobiDB-lite"/>
    </source>
</evidence>
<gene>
    <name evidence="2" type="primary">jg9997</name>
    <name evidence="2" type="ORF">PAEG_LOCUS23529</name>
</gene>
<organism evidence="2 3">
    <name type="scientific">Pararge aegeria aegeria</name>
    <dbReference type="NCBI Taxonomy" id="348720"/>
    <lineage>
        <taxon>Eukaryota</taxon>
        <taxon>Metazoa</taxon>
        <taxon>Ecdysozoa</taxon>
        <taxon>Arthropoda</taxon>
        <taxon>Hexapoda</taxon>
        <taxon>Insecta</taxon>
        <taxon>Pterygota</taxon>
        <taxon>Neoptera</taxon>
        <taxon>Endopterygota</taxon>
        <taxon>Lepidoptera</taxon>
        <taxon>Glossata</taxon>
        <taxon>Ditrysia</taxon>
        <taxon>Papilionoidea</taxon>
        <taxon>Nymphalidae</taxon>
        <taxon>Satyrinae</taxon>
        <taxon>Satyrini</taxon>
        <taxon>Parargina</taxon>
        <taxon>Pararge</taxon>
    </lineage>
</organism>
<accession>A0A8S4SDE9</accession>
<protein>
    <submittedName>
        <fullName evidence="2">Jg9997 protein</fullName>
    </submittedName>
</protein>
<dbReference type="Proteomes" id="UP000838756">
    <property type="component" value="Unassembled WGS sequence"/>
</dbReference>
<feature type="region of interest" description="Disordered" evidence="1">
    <location>
        <begin position="75"/>
        <end position="101"/>
    </location>
</feature>